<accession>A0A9D2GTS1</accession>
<comment type="catalytic activity">
    <reaction evidence="1 7">
        <text>L-glutamate = D-glutamate</text>
        <dbReference type="Rhea" id="RHEA:12813"/>
        <dbReference type="ChEBI" id="CHEBI:29985"/>
        <dbReference type="ChEBI" id="CHEBI:29986"/>
        <dbReference type="EC" id="5.1.1.3"/>
    </reaction>
</comment>
<dbReference type="EMBL" id="DXAQ01000020">
    <property type="protein sequence ID" value="HIZ88570.1"/>
    <property type="molecule type" value="Genomic_DNA"/>
</dbReference>
<keyword evidence="4 7" id="KW-0573">Peptidoglycan synthesis</keyword>
<comment type="function">
    <text evidence="7">Provides the (R)-glutamate required for cell wall biosynthesis.</text>
</comment>
<evidence type="ECO:0000313" key="8">
    <source>
        <dbReference type="EMBL" id="HIZ88570.1"/>
    </source>
</evidence>
<dbReference type="InterPro" id="IPR033134">
    <property type="entry name" value="Asp/Glu_racemase_AS_2"/>
</dbReference>
<evidence type="ECO:0000256" key="7">
    <source>
        <dbReference type="HAMAP-Rule" id="MF_00258"/>
    </source>
</evidence>
<evidence type="ECO:0000256" key="4">
    <source>
        <dbReference type="ARBA" id="ARBA00022984"/>
    </source>
</evidence>
<dbReference type="PANTHER" id="PTHR21198:SF2">
    <property type="entry name" value="GLUTAMATE RACEMASE"/>
    <property type="match status" value="1"/>
</dbReference>
<name>A0A9D2GTS1_9BACT</name>
<comment type="similarity">
    <text evidence="7">Belongs to the aspartate/glutamate racemases family.</text>
</comment>
<keyword evidence="6 7" id="KW-0961">Cell wall biogenesis/degradation</keyword>
<dbReference type="NCBIfam" id="TIGR00067">
    <property type="entry name" value="glut_race"/>
    <property type="match status" value="1"/>
</dbReference>
<evidence type="ECO:0000256" key="3">
    <source>
        <dbReference type="ARBA" id="ARBA00022960"/>
    </source>
</evidence>
<gene>
    <name evidence="7 8" type="primary">murI</name>
    <name evidence="8" type="ORF">H9804_01365</name>
</gene>
<reference evidence="8" key="1">
    <citation type="journal article" date="2021" name="PeerJ">
        <title>Extensive microbial diversity within the chicken gut microbiome revealed by metagenomics and culture.</title>
        <authorList>
            <person name="Gilroy R."/>
            <person name="Ravi A."/>
            <person name="Getino M."/>
            <person name="Pursley I."/>
            <person name="Horton D.L."/>
            <person name="Alikhan N.F."/>
            <person name="Baker D."/>
            <person name="Gharbi K."/>
            <person name="Hall N."/>
            <person name="Watson M."/>
            <person name="Adriaenssens E.M."/>
            <person name="Foster-Nyarko E."/>
            <person name="Jarju S."/>
            <person name="Secka A."/>
            <person name="Antonio M."/>
            <person name="Oren A."/>
            <person name="Chaudhuri R.R."/>
            <person name="La Ragione R."/>
            <person name="Hildebrand F."/>
            <person name="Pallen M.J."/>
        </authorList>
    </citation>
    <scope>NUCLEOTIDE SEQUENCE</scope>
    <source>
        <strain evidence="8">ChiW4-1371</strain>
    </source>
</reference>
<keyword evidence="5 7" id="KW-0413">Isomerase</keyword>
<dbReference type="PANTHER" id="PTHR21198">
    <property type="entry name" value="GLUTAMATE RACEMASE"/>
    <property type="match status" value="1"/>
</dbReference>
<dbReference type="Pfam" id="PF01177">
    <property type="entry name" value="Asp_Glu_race"/>
    <property type="match status" value="1"/>
</dbReference>
<comment type="caution">
    <text evidence="8">The sequence shown here is derived from an EMBL/GenBank/DDBJ whole genome shotgun (WGS) entry which is preliminary data.</text>
</comment>
<dbReference type="HAMAP" id="MF_00258">
    <property type="entry name" value="Glu_racemase"/>
    <property type="match status" value="1"/>
</dbReference>
<dbReference type="GO" id="GO:0008881">
    <property type="term" value="F:glutamate racemase activity"/>
    <property type="evidence" value="ECO:0007669"/>
    <property type="project" value="UniProtKB-UniRule"/>
</dbReference>
<dbReference type="Gene3D" id="3.40.50.1860">
    <property type="match status" value="2"/>
</dbReference>
<feature type="active site" description="Proton donor/acceptor" evidence="7">
    <location>
        <position position="182"/>
    </location>
</feature>
<dbReference type="InterPro" id="IPR001920">
    <property type="entry name" value="Asp/Glu_race"/>
</dbReference>
<evidence type="ECO:0000256" key="1">
    <source>
        <dbReference type="ARBA" id="ARBA00001602"/>
    </source>
</evidence>
<feature type="active site" description="Proton donor/acceptor" evidence="7">
    <location>
        <position position="71"/>
    </location>
</feature>
<evidence type="ECO:0000313" key="9">
    <source>
        <dbReference type="Proteomes" id="UP000824176"/>
    </source>
</evidence>
<dbReference type="Proteomes" id="UP000824176">
    <property type="component" value="Unassembled WGS sequence"/>
</dbReference>
<reference evidence="8" key="2">
    <citation type="submission" date="2021-04" db="EMBL/GenBank/DDBJ databases">
        <authorList>
            <person name="Gilroy R."/>
        </authorList>
    </citation>
    <scope>NUCLEOTIDE SEQUENCE</scope>
    <source>
        <strain evidence="8">ChiW4-1371</strain>
    </source>
</reference>
<keyword evidence="3 7" id="KW-0133">Cell shape</keyword>
<dbReference type="GO" id="GO:0009252">
    <property type="term" value="P:peptidoglycan biosynthetic process"/>
    <property type="evidence" value="ECO:0007669"/>
    <property type="project" value="UniProtKB-UniRule"/>
</dbReference>
<dbReference type="GO" id="GO:0008360">
    <property type="term" value="P:regulation of cell shape"/>
    <property type="evidence" value="ECO:0007669"/>
    <property type="project" value="UniProtKB-KW"/>
</dbReference>
<feature type="binding site" evidence="7">
    <location>
        <begin position="72"/>
        <end position="73"/>
    </location>
    <ligand>
        <name>substrate</name>
    </ligand>
</feature>
<dbReference type="PROSITE" id="PS00924">
    <property type="entry name" value="ASP_GLU_RACEMASE_2"/>
    <property type="match status" value="1"/>
</dbReference>
<proteinExistence type="inferred from homology"/>
<dbReference type="EC" id="5.1.1.3" evidence="2 7"/>
<dbReference type="GO" id="GO:0071555">
    <property type="term" value="P:cell wall organization"/>
    <property type="evidence" value="ECO:0007669"/>
    <property type="project" value="UniProtKB-KW"/>
</dbReference>
<sequence length="256" mass="27943">MAIGVYDSGIGGLTVYKAAAAYFKNQDLIYLGDVARVPYGNRSRETIIRYSIECGTFLKEKYNISALIVACNTISSHALPALSDALHIPILGVIKPGARYAVDLTKNKKIGVLGTHATVNSKAYIYAIKELLPDAQVYQQACPLFVPLVEEEILSGKVAETVVEETLKNIAQTGIDTVILGCTHYPVLKDLIAKYLPNVSIVDSTHYIIEDIKKLHLAENEKGLRELLVTDDTPAFLSLKSMLVGNVPVQVVDINK</sequence>
<dbReference type="SUPFAM" id="SSF53681">
    <property type="entry name" value="Aspartate/glutamate racemase"/>
    <property type="match status" value="2"/>
</dbReference>
<dbReference type="FunFam" id="3.40.50.1860:FF:000001">
    <property type="entry name" value="Glutamate racemase"/>
    <property type="match status" value="1"/>
</dbReference>
<feature type="binding site" evidence="7">
    <location>
        <begin position="39"/>
        <end position="40"/>
    </location>
    <ligand>
        <name>substrate</name>
    </ligand>
</feature>
<dbReference type="InterPro" id="IPR015942">
    <property type="entry name" value="Asp/Glu/hydantoin_racemase"/>
</dbReference>
<evidence type="ECO:0000256" key="6">
    <source>
        <dbReference type="ARBA" id="ARBA00023316"/>
    </source>
</evidence>
<evidence type="ECO:0000256" key="5">
    <source>
        <dbReference type="ARBA" id="ARBA00023235"/>
    </source>
</evidence>
<evidence type="ECO:0000256" key="2">
    <source>
        <dbReference type="ARBA" id="ARBA00013090"/>
    </source>
</evidence>
<dbReference type="AlphaFoldDB" id="A0A9D2GTS1"/>
<feature type="binding site" evidence="7">
    <location>
        <begin position="7"/>
        <end position="8"/>
    </location>
    <ligand>
        <name>substrate</name>
    </ligand>
</feature>
<organism evidence="8 9">
    <name type="scientific">Candidatus Mucispirillum faecigallinarum</name>
    <dbReference type="NCBI Taxonomy" id="2838699"/>
    <lineage>
        <taxon>Bacteria</taxon>
        <taxon>Pseudomonadati</taxon>
        <taxon>Deferribacterota</taxon>
        <taxon>Deferribacteres</taxon>
        <taxon>Deferribacterales</taxon>
        <taxon>Mucispirillaceae</taxon>
        <taxon>Mucispirillum</taxon>
    </lineage>
</organism>
<dbReference type="InterPro" id="IPR004391">
    <property type="entry name" value="Glu_race"/>
</dbReference>
<comment type="pathway">
    <text evidence="7">Cell wall biogenesis; peptidoglycan biosynthesis.</text>
</comment>
<protein>
    <recommendedName>
        <fullName evidence="2 7">Glutamate racemase</fullName>
        <ecNumber evidence="2 7">5.1.1.3</ecNumber>
    </recommendedName>
</protein>
<feature type="binding site" evidence="7">
    <location>
        <begin position="183"/>
        <end position="184"/>
    </location>
    <ligand>
        <name>substrate</name>
    </ligand>
</feature>